<evidence type="ECO:0000313" key="2">
    <source>
        <dbReference type="EMBL" id="MBD7916323.1"/>
    </source>
</evidence>
<organism evidence="2 3">
    <name type="scientific">Clostridium gallinarum</name>
    <dbReference type="NCBI Taxonomy" id="2762246"/>
    <lineage>
        <taxon>Bacteria</taxon>
        <taxon>Bacillati</taxon>
        <taxon>Bacillota</taxon>
        <taxon>Clostridia</taxon>
        <taxon>Eubacteriales</taxon>
        <taxon>Clostridiaceae</taxon>
        <taxon>Clostridium</taxon>
    </lineage>
</organism>
<dbReference type="EMBL" id="JACSQZ010000073">
    <property type="protein sequence ID" value="MBD7916323.1"/>
    <property type="molecule type" value="Genomic_DNA"/>
</dbReference>
<dbReference type="InterPro" id="IPR052509">
    <property type="entry name" value="Metal_resp_DNA-bind_regulator"/>
</dbReference>
<proteinExistence type="predicted"/>
<keyword evidence="3" id="KW-1185">Reference proteome</keyword>
<comment type="caution">
    <text evidence="2">The sequence shown here is derived from an EMBL/GenBank/DDBJ whole genome shotgun (WGS) entry which is preliminary data.</text>
</comment>
<dbReference type="SUPFAM" id="SSF46785">
    <property type="entry name" value="Winged helix' DNA-binding domain"/>
    <property type="match status" value="1"/>
</dbReference>
<dbReference type="Gene3D" id="1.10.10.10">
    <property type="entry name" value="Winged helix-like DNA-binding domain superfamily/Winged helix DNA-binding domain"/>
    <property type="match status" value="1"/>
</dbReference>
<feature type="domain" description="Transcription regulator PadR N-terminal" evidence="1">
    <location>
        <begin position="14"/>
        <end position="87"/>
    </location>
</feature>
<sequence length="105" mass="12629">MDKELLKGFIDILILSLLSKKDMYAYEISKVIMEYSNESVILGEGTLYPALKRFYENGYLDYYWVEKENNLVKRKYYRITIKGKEYLNYKKSEYKKIKSLIDPLI</sequence>
<gene>
    <name evidence="2" type="ORF">H9660_14340</name>
</gene>
<dbReference type="Proteomes" id="UP000640335">
    <property type="component" value="Unassembled WGS sequence"/>
</dbReference>
<dbReference type="InterPro" id="IPR036388">
    <property type="entry name" value="WH-like_DNA-bd_sf"/>
</dbReference>
<dbReference type="PANTHER" id="PTHR33169:SF25">
    <property type="entry name" value="DNA-BINDING PROTEIN YIZB-RELATED"/>
    <property type="match status" value="1"/>
</dbReference>
<name>A0ABR8Q7B6_9CLOT</name>
<reference evidence="2 3" key="1">
    <citation type="submission" date="2020-08" db="EMBL/GenBank/DDBJ databases">
        <title>A Genomic Blueprint of the Chicken Gut Microbiome.</title>
        <authorList>
            <person name="Gilroy R."/>
            <person name="Ravi A."/>
            <person name="Getino M."/>
            <person name="Pursley I."/>
            <person name="Horton D.L."/>
            <person name="Alikhan N.-F."/>
            <person name="Baker D."/>
            <person name="Gharbi K."/>
            <person name="Hall N."/>
            <person name="Watson M."/>
            <person name="Adriaenssens E.M."/>
            <person name="Foster-Nyarko E."/>
            <person name="Jarju S."/>
            <person name="Secka A."/>
            <person name="Antonio M."/>
            <person name="Oren A."/>
            <person name="Chaudhuri R."/>
            <person name="La Ragione R.M."/>
            <person name="Hildebrand F."/>
            <person name="Pallen M.J."/>
        </authorList>
    </citation>
    <scope>NUCLEOTIDE SEQUENCE [LARGE SCALE GENOMIC DNA]</scope>
    <source>
        <strain evidence="2 3">Sa3CUN1</strain>
    </source>
</reference>
<dbReference type="RefSeq" id="WP_191751067.1">
    <property type="nucleotide sequence ID" value="NZ_JACSQZ010000073.1"/>
</dbReference>
<dbReference type="PANTHER" id="PTHR33169">
    <property type="entry name" value="PADR-FAMILY TRANSCRIPTIONAL REGULATOR"/>
    <property type="match status" value="1"/>
</dbReference>
<evidence type="ECO:0000259" key="1">
    <source>
        <dbReference type="Pfam" id="PF03551"/>
    </source>
</evidence>
<accession>A0ABR8Q7B6</accession>
<dbReference type="Pfam" id="PF03551">
    <property type="entry name" value="PadR"/>
    <property type="match status" value="1"/>
</dbReference>
<protein>
    <submittedName>
        <fullName evidence="2">Helix-turn-helix transcriptional regulator</fullName>
    </submittedName>
</protein>
<dbReference type="InterPro" id="IPR036390">
    <property type="entry name" value="WH_DNA-bd_sf"/>
</dbReference>
<dbReference type="InterPro" id="IPR005149">
    <property type="entry name" value="Tscrpt_reg_PadR_N"/>
</dbReference>
<evidence type="ECO:0000313" key="3">
    <source>
        <dbReference type="Proteomes" id="UP000640335"/>
    </source>
</evidence>